<dbReference type="PANTHER" id="PTHR33393:SF12">
    <property type="entry name" value="CAPSULE BIOSYNTHESIS PROTEIN CAPA"/>
    <property type="match status" value="1"/>
</dbReference>
<proteinExistence type="inferred from homology"/>
<dbReference type="InterPro" id="IPR029052">
    <property type="entry name" value="Metallo-depent_PP-like"/>
</dbReference>
<dbReference type="Proteomes" id="UP000284660">
    <property type="component" value="Unassembled WGS sequence"/>
</dbReference>
<dbReference type="SMART" id="SM00854">
    <property type="entry name" value="PGA_cap"/>
    <property type="match status" value="1"/>
</dbReference>
<feature type="domain" description="Capsule synthesis protein CapA" evidence="2">
    <location>
        <begin position="7"/>
        <end position="314"/>
    </location>
</feature>
<comment type="caution">
    <text evidence="3">The sequence shown here is derived from an EMBL/GenBank/DDBJ whole genome shotgun (WGS) entry which is preliminary data.</text>
</comment>
<sequence length="416" mass="47827">MMKEYYKISFTGDIMCERPLLSASRSDKKYDFDFVFHGVKDKLRESDLVVGNLETVFAGEEAGYTNDVYSFNTPDRFVCSMKSAGIDYVSTANNHCLDRGTEGLIRTLDLLDQYGIKHFGTYRSKEERTSYELLELGGKKIALIAYTYGTNVVENGIVFKEDEEFYVNVLKSQEREWLKFKKTLNTPGIRSKLSRYIRKVTTLEQRMRIKKKLGMLKNLPKSDDLLEDDIYPRYLERLKSDIEKARCEADYVIVCLHSGGLFNVKVGAYTEYIVDLIVRVGADAIVGNHPHVVQKFVDKGCLVAYSLGNFSISPSSLYLVRENLPEYSVLLHFYFDKERMSLYKVTFSILKIVESKNGNLSVYPINALYDKCDITSERDMLISDCTKIYNTFTGKKEMAIDILDEYVCFEKIKDAL</sequence>
<accession>A0A3R6GTY6</accession>
<dbReference type="PANTHER" id="PTHR33393">
    <property type="entry name" value="POLYGLUTAMINE SYNTHESIS ACCESSORY PROTEIN RV0574C-RELATED"/>
    <property type="match status" value="1"/>
</dbReference>
<reference evidence="3 4" key="1">
    <citation type="submission" date="2018-08" db="EMBL/GenBank/DDBJ databases">
        <title>A genome reference for cultivated species of the human gut microbiota.</title>
        <authorList>
            <person name="Zou Y."/>
            <person name="Xue W."/>
            <person name="Luo G."/>
        </authorList>
    </citation>
    <scope>NUCLEOTIDE SEQUENCE [LARGE SCALE GENOMIC DNA]</scope>
    <source>
        <strain evidence="3 4">AM30-4</strain>
    </source>
</reference>
<dbReference type="CDD" id="cd07381">
    <property type="entry name" value="MPP_CapA"/>
    <property type="match status" value="1"/>
</dbReference>
<dbReference type="InterPro" id="IPR019079">
    <property type="entry name" value="Capsule_synth_CapA"/>
</dbReference>
<evidence type="ECO:0000259" key="2">
    <source>
        <dbReference type="SMART" id="SM00854"/>
    </source>
</evidence>
<dbReference type="Gene3D" id="3.60.21.10">
    <property type="match status" value="1"/>
</dbReference>
<protein>
    <submittedName>
        <fullName evidence="3">CapA family protein</fullName>
    </submittedName>
</protein>
<dbReference type="SUPFAM" id="SSF56300">
    <property type="entry name" value="Metallo-dependent phosphatases"/>
    <property type="match status" value="1"/>
</dbReference>
<comment type="similarity">
    <text evidence="1">Belongs to the CapA family.</text>
</comment>
<evidence type="ECO:0000256" key="1">
    <source>
        <dbReference type="ARBA" id="ARBA00005662"/>
    </source>
</evidence>
<dbReference type="EMBL" id="QSJN01000009">
    <property type="protein sequence ID" value="RHD73145.1"/>
    <property type="molecule type" value="Genomic_DNA"/>
</dbReference>
<dbReference type="Pfam" id="PF09587">
    <property type="entry name" value="PGA_cap"/>
    <property type="match status" value="1"/>
</dbReference>
<name>A0A3R6GTY6_PARDI</name>
<organism evidence="3 4">
    <name type="scientific">Parabacteroides distasonis</name>
    <dbReference type="NCBI Taxonomy" id="823"/>
    <lineage>
        <taxon>Bacteria</taxon>
        <taxon>Pseudomonadati</taxon>
        <taxon>Bacteroidota</taxon>
        <taxon>Bacteroidia</taxon>
        <taxon>Bacteroidales</taxon>
        <taxon>Tannerellaceae</taxon>
        <taxon>Parabacteroides</taxon>
    </lineage>
</organism>
<dbReference type="InterPro" id="IPR052169">
    <property type="entry name" value="CW_Biosynth-Accessory"/>
</dbReference>
<gene>
    <name evidence="3" type="ORF">DW782_14970</name>
</gene>
<dbReference type="AlphaFoldDB" id="A0A3R6GTY6"/>
<evidence type="ECO:0000313" key="3">
    <source>
        <dbReference type="EMBL" id="RHD73145.1"/>
    </source>
</evidence>
<evidence type="ECO:0000313" key="4">
    <source>
        <dbReference type="Proteomes" id="UP000284660"/>
    </source>
</evidence>